<keyword evidence="2" id="KW-1185">Reference proteome</keyword>
<evidence type="ECO:0000313" key="2">
    <source>
        <dbReference type="Proteomes" id="UP000247702"/>
    </source>
</evidence>
<sequence>MLKNSPGLSTSKGLELHFEADHFKSETPFKVDHFKSRNSISRQTTLRSQNSILRQTTLRVQNSFRVRLYDISKIQTFYFEDWTLFEDLVTIFEDYFEGPDEAQIPFKDPGRQNTVYLSKIPLIFGSAVGFLEEISKVWGFLERYEILKVYGFWTKFSKVYGFL</sequence>
<dbReference type="AlphaFoldDB" id="A0A2Z6RZ59"/>
<proteinExistence type="predicted"/>
<reference evidence="1 2" key="1">
    <citation type="submission" date="2017-11" db="EMBL/GenBank/DDBJ databases">
        <title>The genome of Rhizophagus clarus HR1 reveals common genetic basis of auxotrophy among arbuscular mycorrhizal fungi.</title>
        <authorList>
            <person name="Kobayashi Y."/>
        </authorList>
    </citation>
    <scope>NUCLEOTIDE SEQUENCE [LARGE SCALE GENOMIC DNA]</scope>
    <source>
        <strain evidence="1 2">HR1</strain>
    </source>
</reference>
<organism evidence="1 2">
    <name type="scientific">Rhizophagus clarus</name>
    <dbReference type="NCBI Taxonomy" id="94130"/>
    <lineage>
        <taxon>Eukaryota</taxon>
        <taxon>Fungi</taxon>
        <taxon>Fungi incertae sedis</taxon>
        <taxon>Mucoromycota</taxon>
        <taxon>Glomeromycotina</taxon>
        <taxon>Glomeromycetes</taxon>
        <taxon>Glomerales</taxon>
        <taxon>Glomeraceae</taxon>
        <taxon>Rhizophagus</taxon>
    </lineage>
</organism>
<name>A0A2Z6RZ59_9GLOM</name>
<dbReference type="EMBL" id="BEXD01003815">
    <property type="protein sequence ID" value="GBC02170.1"/>
    <property type="molecule type" value="Genomic_DNA"/>
</dbReference>
<accession>A0A2Z6RZ59</accession>
<dbReference type="Proteomes" id="UP000247702">
    <property type="component" value="Unassembled WGS sequence"/>
</dbReference>
<evidence type="ECO:0000313" key="1">
    <source>
        <dbReference type="EMBL" id="GBC02170.1"/>
    </source>
</evidence>
<comment type="caution">
    <text evidence="1">The sequence shown here is derived from an EMBL/GenBank/DDBJ whole genome shotgun (WGS) entry which is preliminary data.</text>
</comment>
<protein>
    <submittedName>
        <fullName evidence="1">Uncharacterized protein</fullName>
    </submittedName>
</protein>
<gene>
    <name evidence="1" type="ORF">RclHR1_00450005</name>
</gene>